<reference evidence="3" key="1">
    <citation type="submission" date="2016-05" db="EMBL/GenBank/DDBJ databases">
        <title>Comparative genomics of biotechnologically important yeasts.</title>
        <authorList>
            <consortium name="DOE Joint Genome Institute"/>
            <person name="Riley R."/>
            <person name="Haridas S."/>
            <person name="Wolfe K.H."/>
            <person name="Lopes M.R."/>
            <person name="Hittinger C.T."/>
            <person name="Goker M."/>
            <person name="Salamov A."/>
            <person name="Wisecaver J."/>
            <person name="Long T.M."/>
            <person name="Aerts A.L."/>
            <person name="Barry K."/>
            <person name="Choi C."/>
            <person name="Clum A."/>
            <person name="Coughlan A.Y."/>
            <person name="Deshpande S."/>
            <person name="Douglass A.P."/>
            <person name="Hanson S.J."/>
            <person name="Klenk H.-P."/>
            <person name="Labutti K."/>
            <person name="Lapidus A."/>
            <person name="Lindquist E."/>
            <person name="Lipzen A."/>
            <person name="Meier-Kolthoff J.P."/>
            <person name="Ohm R.A."/>
            <person name="Otillar R.P."/>
            <person name="Pangilinan J."/>
            <person name="Peng Y."/>
            <person name="Rokas A."/>
            <person name="Rosa C.A."/>
            <person name="Scheuner C."/>
            <person name="Sibirny A.A."/>
            <person name="Slot J.C."/>
            <person name="Stielow J.B."/>
            <person name="Sun H."/>
            <person name="Kurtzman C.P."/>
            <person name="Blackwell M."/>
            <person name="Grigoriev I.V."/>
            <person name="Jeffries T.W."/>
        </authorList>
    </citation>
    <scope>NUCLEOTIDE SEQUENCE [LARGE SCALE GENOMIC DNA]</scope>
    <source>
        <strain evidence="3">NRRL Y-12698</strain>
    </source>
</reference>
<evidence type="ECO:0000256" key="1">
    <source>
        <dbReference type="SAM" id="MobiDB-lite"/>
    </source>
</evidence>
<gene>
    <name evidence="2" type="ORF">BABINDRAFT_162637</name>
</gene>
<feature type="compositionally biased region" description="Basic and acidic residues" evidence="1">
    <location>
        <begin position="27"/>
        <end position="66"/>
    </location>
</feature>
<feature type="region of interest" description="Disordered" evidence="1">
    <location>
        <begin position="1"/>
        <end position="83"/>
    </location>
</feature>
<evidence type="ECO:0000313" key="2">
    <source>
        <dbReference type="EMBL" id="ODQ78402.1"/>
    </source>
</evidence>
<dbReference type="EMBL" id="KV454435">
    <property type="protein sequence ID" value="ODQ78402.1"/>
    <property type="molecule type" value="Genomic_DNA"/>
</dbReference>
<sequence length="382" mass="44833">MEYSSRGHTAEPEQPRDTPEQSEQPAEDTRDSRDAREYRERDSREYREFREPREYRDSRYRDRESTRSSYRPDGPVEPVLPPASEVPDVVYDITETPLFNKTRALFIGNLTSPINAHNFQTFLKHIAEPATIERAWLNRLRSHSIVLCSDEEGAERIRGILNGSKYPSVEDDEAMLRDLREDKPDMEIVRNALFVDYIPVKRINQWTYEEDRGPRDGKWKIEYETQEIREREETPREKDSDDESKAESQVNTDDADIPAAVTTRVIVHHRLLSAGHVPRFRSARGGRGGPRGGYRGRGYGDRPARDHYTPRNEGRDGYAPPHPHAQRPYGGSRYEPQGSRYDPQQSHPYYTRPSRLRERSPRRERDHYERPRSRTRSRSPRF</sequence>
<dbReference type="AlphaFoldDB" id="A0A1E3QMT6"/>
<dbReference type="STRING" id="984486.A0A1E3QMT6"/>
<keyword evidence="3" id="KW-1185">Reference proteome</keyword>
<dbReference type="OrthoDB" id="5348404at2759"/>
<proteinExistence type="predicted"/>
<organism evidence="2 3">
    <name type="scientific">Babjeviella inositovora NRRL Y-12698</name>
    <dbReference type="NCBI Taxonomy" id="984486"/>
    <lineage>
        <taxon>Eukaryota</taxon>
        <taxon>Fungi</taxon>
        <taxon>Dikarya</taxon>
        <taxon>Ascomycota</taxon>
        <taxon>Saccharomycotina</taxon>
        <taxon>Pichiomycetes</taxon>
        <taxon>Serinales incertae sedis</taxon>
        <taxon>Babjeviella</taxon>
    </lineage>
</organism>
<feature type="compositionally biased region" description="Basic and acidic residues" evidence="1">
    <location>
        <begin position="355"/>
        <end position="372"/>
    </location>
</feature>
<feature type="region of interest" description="Disordered" evidence="1">
    <location>
        <begin position="278"/>
        <end position="382"/>
    </location>
</feature>
<dbReference type="RefSeq" id="XP_018983730.1">
    <property type="nucleotide sequence ID" value="XM_019129455.1"/>
</dbReference>
<name>A0A1E3QMT6_9ASCO</name>
<feature type="region of interest" description="Disordered" evidence="1">
    <location>
        <begin position="211"/>
        <end position="257"/>
    </location>
</feature>
<dbReference type="GeneID" id="30147308"/>
<accession>A0A1E3QMT6</accession>
<feature type="compositionally biased region" description="Basic and acidic residues" evidence="1">
    <location>
        <begin position="8"/>
        <end position="19"/>
    </location>
</feature>
<evidence type="ECO:0000313" key="3">
    <source>
        <dbReference type="Proteomes" id="UP000094336"/>
    </source>
</evidence>
<feature type="compositionally biased region" description="Basic residues" evidence="1">
    <location>
        <begin position="373"/>
        <end position="382"/>
    </location>
</feature>
<feature type="compositionally biased region" description="Gly residues" evidence="1">
    <location>
        <begin position="285"/>
        <end position="297"/>
    </location>
</feature>
<dbReference type="Proteomes" id="UP000094336">
    <property type="component" value="Unassembled WGS sequence"/>
</dbReference>
<protein>
    <submittedName>
        <fullName evidence="2">Uncharacterized protein</fullName>
    </submittedName>
</protein>
<feature type="compositionally biased region" description="Basic and acidic residues" evidence="1">
    <location>
        <begin position="298"/>
        <end position="316"/>
    </location>
</feature>
<feature type="compositionally biased region" description="Basic and acidic residues" evidence="1">
    <location>
        <begin position="211"/>
        <end position="246"/>
    </location>
</feature>